<keyword evidence="1" id="KW-0812">Transmembrane</keyword>
<accession>A0A839SHW0</accession>
<comment type="caution">
    <text evidence="2">The sequence shown here is derived from an EMBL/GenBank/DDBJ whole genome shotgun (WGS) entry which is preliminary data.</text>
</comment>
<sequence>MDVIKYPYSKYQIWYISIISFLPMLGFPVMMLATNTADRAAWMGVGLGFLTTCGMLTYLIHKYILPLRRGEIALELDNEKLQYFIGNKTVYWKDILYMDFASSKNGGIFIRFALEHGVDINISTRFVAGKDSEIYQTITAYFEKYK</sequence>
<gene>
    <name evidence="2" type="ORF">FHS11_003291</name>
</gene>
<organism evidence="2 3">
    <name type="scientific">Mucilaginibacter gotjawali</name>
    <dbReference type="NCBI Taxonomy" id="1550579"/>
    <lineage>
        <taxon>Bacteria</taxon>
        <taxon>Pseudomonadati</taxon>
        <taxon>Bacteroidota</taxon>
        <taxon>Sphingobacteriia</taxon>
        <taxon>Sphingobacteriales</taxon>
        <taxon>Sphingobacteriaceae</taxon>
        <taxon>Mucilaginibacter</taxon>
    </lineage>
</organism>
<dbReference type="EMBL" id="JACHWX010000010">
    <property type="protein sequence ID" value="MBB3056864.1"/>
    <property type="molecule type" value="Genomic_DNA"/>
</dbReference>
<dbReference type="RefSeq" id="WP_183476094.1">
    <property type="nucleotide sequence ID" value="NZ_JACHWX010000010.1"/>
</dbReference>
<name>A0A839SHW0_9SPHI</name>
<reference evidence="2" key="1">
    <citation type="submission" date="2020-08" db="EMBL/GenBank/DDBJ databases">
        <title>Genomic Encyclopedia of Type Strains, Phase III (KMG-III): the genomes of soil and plant-associated and newly described type strains.</title>
        <authorList>
            <person name="Whitman W."/>
        </authorList>
    </citation>
    <scope>NUCLEOTIDE SEQUENCE [LARGE SCALE GENOMIC DNA]</scope>
    <source>
        <strain evidence="2">CECT 8628</strain>
    </source>
</reference>
<evidence type="ECO:0000256" key="1">
    <source>
        <dbReference type="SAM" id="Phobius"/>
    </source>
</evidence>
<keyword evidence="1" id="KW-1133">Transmembrane helix</keyword>
<dbReference type="Proteomes" id="UP000539265">
    <property type="component" value="Unassembled WGS sequence"/>
</dbReference>
<dbReference type="AlphaFoldDB" id="A0A839SHW0"/>
<evidence type="ECO:0000313" key="2">
    <source>
        <dbReference type="EMBL" id="MBB3056864.1"/>
    </source>
</evidence>
<keyword evidence="1" id="KW-0472">Membrane</keyword>
<protein>
    <submittedName>
        <fullName evidence="2">Uncharacterized protein</fullName>
    </submittedName>
</protein>
<evidence type="ECO:0000313" key="3">
    <source>
        <dbReference type="Proteomes" id="UP000539265"/>
    </source>
</evidence>
<keyword evidence="3" id="KW-1185">Reference proteome</keyword>
<proteinExistence type="predicted"/>
<feature type="transmembrane region" description="Helical" evidence="1">
    <location>
        <begin position="40"/>
        <end position="60"/>
    </location>
</feature>
<feature type="transmembrane region" description="Helical" evidence="1">
    <location>
        <begin position="12"/>
        <end position="34"/>
    </location>
</feature>